<dbReference type="SMART" id="SM00053">
    <property type="entry name" value="DYNc"/>
    <property type="match status" value="1"/>
</dbReference>
<keyword evidence="1 3" id="KW-0547">Nucleotide-binding</keyword>
<organism evidence="7">
    <name type="scientific">Spironucleus barkhanus</name>
    <dbReference type="NCBI Taxonomy" id="103874"/>
    <lineage>
        <taxon>Eukaryota</taxon>
        <taxon>Metamonada</taxon>
        <taxon>Diplomonadida</taxon>
        <taxon>Hexamitidae</taxon>
        <taxon>Hexamitinae</taxon>
        <taxon>Spironucleus</taxon>
    </lineage>
</organism>
<accession>A1Y011</accession>
<dbReference type="PROSITE" id="PS00410">
    <property type="entry name" value="G_DYNAMIN_1"/>
    <property type="match status" value="1"/>
</dbReference>
<dbReference type="InterPro" id="IPR003130">
    <property type="entry name" value="GED"/>
</dbReference>
<feature type="compositionally biased region" description="Polar residues" evidence="4">
    <location>
        <begin position="528"/>
        <end position="541"/>
    </location>
</feature>
<dbReference type="Gene3D" id="1.20.120.1240">
    <property type="entry name" value="Dynamin, middle domain"/>
    <property type="match status" value="1"/>
</dbReference>
<dbReference type="GO" id="GO:0005525">
    <property type="term" value="F:GTP binding"/>
    <property type="evidence" value="ECO:0007669"/>
    <property type="project" value="UniProtKB-KW"/>
</dbReference>
<dbReference type="InterPro" id="IPR027417">
    <property type="entry name" value="P-loop_NTPase"/>
</dbReference>
<dbReference type="GO" id="GO:0005874">
    <property type="term" value="C:microtubule"/>
    <property type="evidence" value="ECO:0007669"/>
    <property type="project" value="TreeGrafter"/>
</dbReference>
<dbReference type="InterPro" id="IPR000375">
    <property type="entry name" value="Dynamin_stalk"/>
</dbReference>
<dbReference type="Gene3D" id="3.40.50.300">
    <property type="entry name" value="P-loop containing nucleotide triphosphate hydrolases"/>
    <property type="match status" value="1"/>
</dbReference>
<dbReference type="Pfam" id="PF02212">
    <property type="entry name" value="GED"/>
    <property type="match status" value="1"/>
</dbReference>
<evidence type="ECO:0000256" key="4">
    <source>
        <dbReference type="SAM" id="MobiDB-lite"/>
    </source>
</evidence>
<evidence type="ECO:0000256" key="1">
    <source>
        <dbReference type="ARBA" id="ARBA00022741"/>
    </source>
</evidence>
<name>A1Y011_SPIBA</name>
<proteinExistence type="inferred from homology"/>
<feature type="compositionally biased region" description="Pro residues" evidence="4">
    <location>
        <begin position="544"/>
        <end position="602"/>
    </location>
</feature>
<dbReference type="PRINTS" id="PR00195">
    <property type="entry name" value="DYNAMIN"/>
</dbReference>
<dbReference type="GO" id="GO:0003924">
    <property type="term" value="F:GTPase activity"/>
    <property type="evidence" value="ECO:0007669"/>
    <property type="project" value="InterPro"/>
</dbReference>
<dbReference type="PANTHER" id="PTHR11566">
    <property type="entry name" value="DYNAMIN"/>
    <property type="match status" value="1"/>
</dbReference>
<dbReference type="PROSITE" id="PS51718">
    <property type="entry name" value="G_DYNAMIN_2"/>
    <property type="match status" value="1"/>
</dbReference>
<dbReference type="Pfam" id="PF01031">
    <property type="entry name" value="Dynamin_M"/>
    <property type="match status" value="1"/>
</dbReference>
<sequence length="746" mass="81827">MSVADTLIPIINSLQDVFSTLSADKQTIDLPQIVVVGSQSAGKSSVLEAICGRDFLPRGSGIVTRRPLILQLNQTKGQTIRDDKGKEYLEWGEFLHTGDKKFIHYEDICKEVVEETDRVTGANKNVSSVPIRLKLFSPSMIPLTLVDLPGLVKNALPGQPPDIDVQISRCVMEYIGRPNAIILAVCAANADLATADALDAARKVDPNGDRTVGVLTKIDIIDKGTEQNIVKILNNEDYHLKLGWVAVQNRSQKDIDNNKSISKHLKDEAGFFAGHEFFRTIASRQGVAYLTKRLNQTLVNHIQMTLPDIRMRIQTQLDKYNKEMTMYGSMPDDRSSKERLLLGMISNYEKEFRNVLDGTSASASKQELVGGARISYIFTVVLPKMFDTISINDLLNGEDVRTLIKNSNGTRSGIFLSESAFELLVTKIVRQLEGPCKQCVMLVRNELIAIAKAIPDDSMKKYKKMVRELVNIACGLIDDLAKPTSRFLQDAITSELSYINTNHPDFIQSQEFRDSLDNQRSMAGGNFTGQNNDPFVSQEGSTPMGPPMGGPMAPGGPRPPMGPPGGPQGAPGGPPQMGPPGGPRQPPPPNMGGPRPNGPPGGPQGGPQQGRPQQGPPAGFVPESIKAAGPLTQAEKLGVELIPRLMKSYFTIVRKKVEDSVPKAIIAFLVKASKEQLQETLVRRLYAAEKLDELLYEDPIIREKRAAAREMINVLSRGQTILEKIGEIRNIEDVKKNASKAEEDKE</sequence>
<dbReference type="EMBL" id="DQ812520">
    <property type="protein sequence ID" value="ABI15596.1"/>
    <property type="molecule type" value="Genomic_DNA"/>
</dbReference>
<feature type="domain" description="GED" evidence="5">
    <location>
        <begin position="639"/>
        <end position="730"/>
    </location>
</feature>
<dbReference type="InterPro" id="IPR020850">
    <property type="entry name" value="GED_dom"/>
</dbReference>
<evidence type="ECO:0000256" key="3">
    <source>
        <dbReference type="RuleBase" id="RU003932"/>
    </source>
</evidence>
<dbReference type="InterPro" id="IPR030381">
    <property type="entry name" value="G_DYNAMIN_dom"/>
</dbReference>
<evidence type="ECO:0000256" key="2">
    <source>
        <dbReference type="ARBA" id="ARBA00023134"/>
    </source>
</evidence>
<dbReference type="InterPro" id="IPR001401">
    <property type="entry name" value="Dynamin_GTPase"/>
</dbReference>
<evidence type="ECO:0000259" key="5">
    <source>
        <dbReference type="PROSITE" id="PS51388"/>
    </source>
</evidence>
<comment type="similarity">
    <text evidence="3">Belongs to the TRAFAC class dynamin-like GTPase superfamily. Dynamin/Fzo/YdjA family.</text>
</comment>
<protein>
    <submittedName>
        <fullName evidence="7">Dynamin-like protein</fullName>
    </submittedName>
</protein>
<dbReference type="CDD" id="cd08771">
    <property type="entry name" value="DLP_1"/>
    <property type="match status" value="1"/>
</dbReference>
<dbReference type="AlphaFoldDB" id="A1Y011"/>
<dbReference type="Pfam" id="PF00350">
    <property type="entry name" value="Dynamin_N"/>
    <property type="match status" value="1"/>
</dbReference>
<dbReference type="InterPro" id="IPR045063">
    <property type="entry name" value="Dynamin_N"/>
</dbReference>
<keyword evidence="2 3" id="KW-0342">GTP-binding</keyword>
<feature type="domain" description="Dynamin-type G" evidence="6">
    <location>
        <begin position="27"/>
        <end position="307"/>
    </location>
</feature>
<dbReference type="InterPro" id="IPR022812">
    <property type="entry name" value="Dynamin"/>
</dbReference>
<dbReference type="SUPFAM" id="SSF52540">
    <property type="entry name" value="P-loop containing nucleoside triphosphate hydrolases"/>
    <property type="match status" value="1"/>
</dbReference>
<evidence type="ECO:0000259" key="6">
    <source>
        <dbReference type="PROSITE" id="PS51718"/>
    </source>
</evidence>
<dbReference type="GO" id="GO:0008017">
    <property type="term" value="F:microtubule binding"/>
    <property type="evidence" value="ECO:0007669"/>
    <property type="project" value="TreeGrafter"/>
</dbReference>
<reference evidence="7" key="1">
    <citation type="journal article" date="2007" name="BMC Genomics">
        <title>A genomic survey of the fish parasite Spironucleus salmonicida indicates genomic plasticity among diplomonads and significant lateral gene transfer in eukaryote genome evolution.</title>
        <authorList>
            <person name="Andersson J.O."/>
            <person name="Sjogren A.M."/>
            <person name="Horner D.S."/>
            <person name="Murphy C.A."/>
            <person name="Dyal P.L."/>
            <person name="Svard S.G."/>
            <person name="Logsdon J.M.Jr."/>
            <person name="Ragan M.A."/>
            <person name="Hirt R.P."/>
            <person name="Roger A.J."/>
        </authorList>
    </citation>
    <scope>NUCLEOTIDE SEQUENCE</scope>
    <source>
        <strain evidence="7">ATCC 50380</strain>
    </source>
</reference>
<evidence type="ECO:0000313" key="7">
    <source>
        <dbReference type="EMBL" id="ABI15596.1"/>
    </source>
</evidence>
<dbReference type="PANTHER" id="PTHR11566:SF21">
    <property type="entry name" value="DYNAMIN RELATED PROTEIN 1, ISOFORM A"/>
    <property type="match status" value="1"/>
</dbReference>
<dbReference type="SMART" id="SM00302">
    <property type="entry name" value="GED"/>
    <property type="match status" value="1"/>
</dbReference>
<dbReference type="PROSITE" id="PS51388">
    <property type="entry name" value="GED"/>
    <property type="match status" value="1"/>
</dbReference>
<dbReference type="InterPro" id="IPR019762">
    <property type="entry name" value="Dynamin_GTPase_CS"/>
</dbReference>
<dbReference type="GO" id="GO:0005737">
    <property type="term" value="C:cytoplasm"/>
    <property type="evidence" value="ECO:0007669"/>
    <property type="project" value="TreeGrafter"/>
</dbReference>
<feature type="compositionally biased region" description="Low complexity" evidence="4">
    <location>
        <begin position="609"/>
        <end position="618"/>
    </location>
</feature>
<dbReference type="GO" id="GO:0016020">
    <property type="term" value="C:membrane"/>
    <property type="evidence" value="ECO:0007669"/>
    <property type="project" value="TreeGrafter"/>
</dbReference>
<feature type="region of interest" description="Disordered" evidence="4">
    <location>
        <begin position="518"/>
        <end position="624"/>
    </location>
</feature>